<evidence type="ECO:0000313" key="3">
    <source>
        <dbReference type="Proteomes" id="UP001201980"/>
    </source>
</evidence>
<dbReference type="Pfam" id="PF06966">
    <property type="entry name" value="DUF1295"/>
    <property type="match status" value="1"/>
</dbReference>
<dbReference type="EMBL" id="JAKWBI020000269">
    <property type="protein sequence ID" value="KAJ2897568.1"/>
    <property type="molecule type" value="Genomic_DNA"/>
</dbReference>
<name>A0AAD5WQY9_9PEZI</name>
<organism evidence="2 3">
    <name type="scientific">Zalerion maritima</name>
    <dbReference type="NCBI Taxonomy" id="339359"/>
    <lineage>
        <taxon>Eukaryota</taxon>
        <taxon>Fungi</taxon>
        <taxon>Dikarya</taxon>
        <taxon>Ascomycota</taxon>
        <taxon>Pezizomycotina</taxon>
        <taxon>Sordariomycetes</taxon>
        <taxon>Lulworthiomycetidae</taxon>
        <taxon>Lulworthiales</taxon>
        <taxon>Lulworthiaceae</taxon>
        <taxon>Zalerion</taxon>
    </lineage>
</organism>
<dbReference type="PROSITE" id="PS50244">
    <property type="entry name" value="S5A_REDUCTASE"/>
    <property type="match status" value="1"/>
</dbReference>
<protein>
    <recommendedName>
        <fullName evidence="4">Steroid 5-alpha reductase C-terminal domain-containing protein</fullName>
    </recommendedName>
</protein>
<keyword evidence="1" id="KW-0812">Transmembrane</keyword>
<keyword evidence="1" id="KW-0472">Membrane</keyword>
<reference evidence="2" key="1">
    <citation type="submission" date="2022-07" db="EMBL/GenBank/DDBJ databases">
        <title>Draft genome sequence of Zalerion maritima ATCC 34329, a (micro)plastics degrading marine fungus.</title>
        <authorList>
            <person name="Paco A."/>
            <person name="Goncalves M.F.M."/>
            <person name="Rocha-Santos T.A.P."/>
            <person name="Alves A."/>
        </authorList>
    </citation>
    <scope>NUCLEOTIDE SEQUENCE</scope>
    <source>
        <strain evidence="2">ATCC 34329</strain>
    </source>
</reference>
<dbReference type="PANTHER" id="PTHR32251:SF17">
    <property type="entry name" value="STEROID 5-ALPHA REDUCTASE C-TERMINAL DOMAIN-CONTAINING PROTEIN"/>
    <property type="match status" value="1"/>
</dbReference>
<sequence>MPVLSTLLPTAGLIFGIQAAFAVPACIYATERYYDLSGGLTFLAATGYAASLPARRAGLPLRAALKTLLTTGSAGALNWRHVAMGGMISIWSARLSSHLFSRIRKQGHDSRFDELKHSPPKFLVAWAFQALWVTVSLLPLTFLAAAPAHALPRLAATDVLGLTMWMAGMAFEVTADRQKTKWLEGKKKKEHDEEFMTTGLWQVCRYPNYLGEITLWTGAAIFASGMMARSSVLGSLGWGSSPWSRVAVAAMPFLCPAFSAFLLTQVSGIPLSQPKYDKKFGDREDYRKWRDSTPMLLPKFW</sequence>
<dbReference type="Proteomes" id="UP001201980">
    <property type="component" value="Unassembled WGS sequence"/>
</dbReference>
<feature type="transmembrane region" description="Helical" evidence="1">
    <location>
        <begin position="82"/>
        <end position="101"/>
    </location>
</feature>
<dbReference type="InterPro" id="IPR010721">
    <property type="entry name" value="UstE-like"/>
</dbReference>
<dbReference type="AlphaFoldDB" id="A0AAD5WQY9"/>
<comment type="caution">
    <text evidence="2">The sequence shown here is derived from an EMBL/GenBank/DDBJ whole genome shotgun (WGS) entry which is preliminary data.</text>
</comment>
<evidence type="ECO:0008006" key="4">
    <source>
        <dbReference type="Google" id="ProtNLM"/>
    </source>
</evidence>
<feature type="transmembrane region" description="Helical" evidence="1">
    <location>
        <begin position="248"/>
        <end position="269"/>
    </location>
</feature>
<proteinExistence type="predicted"/>
<dbReference type="PANTHER" id="PTHR32251">
    <property type="entry name" value="3-OXO-5-ALPHA-STEROID 4-DEHYDROGENASE"/>
    <property type="match status" value="1"/>
</dbReference>
<evidence type="ECO:0000313" key="2">
    <source>
        <dbReference type="EMBL" id="KAJ2897568.1"/>
    </source>
</evidence>
<gene>
    <name evidence="2" type="ORF">MKZ38_004553</name>
</gene>
<feature type="transmembrane region" description="Helical" evidence="1">
    <location>
        <begin position="209"/>
        <end position="228"/>
    </location>
</feature>
<feature type="transmembrane region" description="Helical" evidence="1">
    <location>
        <begin position="150"/>
        <end position="171"/>
    </location>
</feature>
<dbReference type="GO" id="GO:0016020">
    <property type="term" value="C:membrane"/>
    <property type="evidence" value="ECO:0007669"/>
    <property type="project" value="TreeGrafter"/>
</dbReference>
<accession>A0AAD5WQY9</accession>
<feature type="transmembrane region" description="Helical" evidence="1">
    <location>
        <begin position="122"/>
        <end position="144"/>
    </location>
</feature>
<keyword evidence="1" id="KW-1133">Transmembrane helix</keyword>
<dbReference type="Gene3D" id="1.20.120.1630">
    <property type="match status" value="1"/>
</dbReference>
<evidence type="ECO:0000256" key="1">
    <source>
        <dbReference type="SAM" id="Phobius"/>
    </source>
</evidence>
<keyword evidence="3" id="KW-1185">Reference proteome</keyword>